<dbReference type="AlphaFoldDB" id="K2P0V4"/>
<proteinExistence type="inferred from homology"/>
<name>K2P0V4_9FLAO</name>
<dbReference type="Gene3D" id="3.40.980.10">
    <property type="entry name" value="MoaB/Mog-like domain"/>
    <property type="match status" value="1"/>
</dbReference>
<dbReference type="NCBIfam" id="TIGR00177">
    <property type="entry name" value="molyb_syn"/>
    <property type="match status" value="1"/>
</dbReference>
<dbReference type="eggNOG" id="COG1546">
    <property type="taxonomic scope" value="Bacteria"/>
</dbReference>
<dbReference type="NCBIfam" id="TIGR00199">
    <property type="entry name" value="PncC_domain"/>
    <property type="match status" value="1"/>
</dbReference>
<feature type="domain" description="MoaB/Mog" evidence="2">
    <location>
        <begin position="4"/>
        <end position="171"/>
    </location>
</feature>
<comment type="similarity">
    <text evidence="1">Belongs to the CinA family.</text>
</comment>
<dbReference type="CDD" id="cd00885">
    <property type="entry name" value="cinA"/>
    <property type="match status" value="1"/>
</dbReference>
<dbReference type="SUPFAM" id="SSF53218">
    <property type="entry name" value="Molybdenum cofactor biosynthesis proteins"/>
    <property type="match status" value="1"/>
</dbReference>
<dbReference type="PANTHER" id="PTHR13939:SF0">
    <property type="entry name" value="NMN AMIDOHYDROLASE-LIKE PROTEIN YFAY"/>
    <property type="match status" value="1"/>
</dbReference>
<comment type="caution">
    <text evidence="3">The sequence shown here is derived from an EMBL/GenBank/DDBJ whole genome shotgun (WGS) entry which is preliminary data.</text>
</comment>
<dbReference type="Pfam" id="PF00994">
    <property type="entry name" value="MoCF_biosynth"/>
    <property type="match status" value="1"/>
</dbReference>
<dbReference type="STRING" id="555500.I215_11399"/>
<dbReference type="InterPro" id="IPR050101">
    <property type="entry name" value="CinA"/>
</dbReference>
<evidence type="ECO:0000313" key="4">
    <source>
        <dbReference type="Proteomes" id="UP000007364"/>
    </source>
</evidence>
<protein>
    <recommendedName>
        <fullName evidence="1">CinA-like protein</fullName>
    </recommendedName>
</protein>
<organism evidence="3 4">
    <name type="scientific">Galbibacter marinus</name>
    <dbReference type="NCBI Taxonomy" id="555500"/>
    <lineage>
        <taxon>Bacteria</taxon>
        <taxon>Pseudomonadati</taxon>
        <taxon>Bacteroidota</taxon>
        <taxon>Flavobacteriia</taxon>
        <taxon>Flavobacteriales</taxon>
        <taxon>Flavobacteriaceae</taxon>
        <taxon>Galbibacter</taxon>
    </lineage>
</organism>
<dbReference type="NCBIfam" id="NF001813">
    <property type="entry name" value="PRK00549.1"/>
    <property type="match status" value="1"/>
</dbReference>
<dbReference type="InterPro" id="IPR041424">
    <property type="entry name" value="CinA_KH"/>
</dbReference>
<dbReference type="EMBL" id="AMSG01000017">
    <property type="protein sequence ID" value="EKF54673.1"/>
    <property type="molecule type" value="Genomic_DNA"/>
</dbReference>
<reference evidence="3 4" key="1">
    <citation type="journal article" date="2012" name="J. Bacteriol.">
        <title>Genome Sequence of Galbibacter marinum Type Strain ck-I2-15.</title>
        <authorList>
            <person name="Lai Q."/>
            <person name="Li C."/>
            <person name="Shao Z."/>
        </authorList>
    </citation>
    <scope>NUCLEOTIDE SEQUENCE [LARGE SCALE GENOMIC DNA]</scope>
    <source>
        <strain evidence="4">ck-I2-15</strain>
    </source>
</reference>
<dbReference type="RefSeq" id="WP_008992119.1">
    <property type="nucleotide sequence ID" value="NZ_AMSG01000017.1"/>
</dbReference>
<dbReference type="InterPro" id="IPR008136">
    <property type="entry name" value="CinA_C"/>
</dbReference>
<dbReference type="InterPro" id="IPR008135">
    <property type="entry name" value="Competence-induced_CinA"/>
</dbReference>
<evidence type="ECO:0000259" key="2">
    <source>
        <dbReference type="SMART" id="SM00852"/>
    </source>
</evidence>
<dbReference type="Proteomes" id="UP000007364">
    <property type="component" value="Unassembled WGS sequence"/>
</dbReference>
<sequence length="415" mass="45553">MLAEIITIGDEILIGQIVDTNSAFIAKKLNSIGISVFQVSSVQDEQSHILKAMEEAESRVDIVIITGGLGPTKDDITKHTICTYFSDELVESKAVLENVERLFKKYSNSPISNLNKGQALVPSRAQVLMNHYGTAPGMWLEKQGKVFISLPGVPFEMEALIVDSVLPKLKKQFKHPYILHKTILTYGLGESALAERLEFWENQLPRTIKLAYLPNLGKVRLRLTAKGDDKILLEKEVQKQMDGLMPLIQDLYFGLEEENALEHTLAKLLSDRKQHISVAESCTGGKLAHTFAAIPGASSFFTGGVVTYATESKIDVLHIDKSVIDQHSVVSAPVAEAMALSAQKMFKTDFALSTTGNAGPVKGDSDAEIGTVFIGLATPKGVFSKELNLGNHREKVINKAVNKALEMLFKEFSKK</sequence>
<dbReference type="Pfam" id="PF02464">
    <property type="entry name" value="CinA"/>
    <property type="match status" value="1"/>
</dbReference>
<dbReference type="PATRIC" id="fig|555500.3.peg.2350"/>
<dbReference type="NCBIfam" id="TIGR00200">
    <property type="entry name" value="cinA_nterm"/>
    <property type="match status" value="1"/>
</dbReference>
<dbReference type="OrthoDB" id="9801454at2"/>
<dbReference type="PIRSF" id="PIRSF006728">
    <property type="entry name" value="CinA"/>
    <property type="match status" value="1"/>
</dbReference>
<gene>
    <name evidence="3" type="ORF">I215_11399</name>
</gene>
<dbReference type="HAMAP" id="MF_00226_B">
    <property type="entry name" value="CinA_B"/>
    <property type="match status" value="1"/>
</dbReference>
<dbReference type="PANTHER" id="PTHR13939">
    <property type="entry name" value="NICOTINAMIDE-NUCLEOTIDE AMIDOHYDROLASE PNCC"/>
    <property type="match status" value="1"/>
</dbReference>
<dbReference type="InterPro" id="IPR036653">
    <property type="entry name" value="CinA-like_C"/>
</dbReference>
<dbReference type="SUPFAM" id="SSF142433">
    <property type="entry name" value="CinA-like"/>
    <property type="match status" value="1"/>
</dbReference>
<dbReference type="Pfam" id="PF18146">
    <property type="entry name" value="CinA_KH"/>
    <property type="match status" value="1"/>
</dbReference>
<dbReference type="SMART" id="SM00852">
    <property type="entry name" value="MoCF_biosynth"/>
    <property type="match status" value="1"/>
</dbReference>
<keyword evidence="4" id="KW-1185">Reference proteome</keyword>
<evidence type="ECO:0000256" key="1">
    <source>
        <dbReference type="HAMAP-Rule" id="MF_00226"/>
    </source>
</evidence>
<dbReference type="Gene3D" id="3.90.950.20">
    <property type="entry name" value="CinA-like"/>
    <property type="match status" value="1"/>
</dbReference>
<dbReference type="eggNOG" id="COG1058">
    <property type="taxonomic scope" value="Bacteria"/>
</dbReference>
<dbReference type="InterPro" id="IPR001453">
    <property type="entry name" value="MoaB/Mog_dom"/>
</dbReference>
<dbReference type="InterPro" id="IPR036425">
    <property type="entry name" value="MoaB/Mog-like_dom_sf"/>
</dbReference>
<evidence type="ECO:0000313" key="3">
    <source>
        <dbReference type="EMBL" id="EKF54673.1"/>
    </source>
</evidence>
<accession>K2P0V4</accession>